<protein>
    <submittedName>
        <fullName evidence="1">DUF1917 domain-containing protein</fullName>
    </submittedName>
</protein>
<dbReference type="InterPro" id="IPR015034">
    <property type="entry name" value="Bles03"/>
</dbReference>
<dbReference type="Pfam" id="PF08939">
    <property type="entry name" value="Bles03"/>
    <property type="match status" value="1"/>
</dbReference>
<dbReference type="RefSeq" id="WP_284058194.1">
    <property type="nucleotide sequence ID" value="NZ_JAMSLR010000014.1"/>
</dbReference>
<comment type="caution">
    <text evidence="1">The sequence shown here is derived from an EMBL/GenBank/DDBJ whole genome shotgun (WGS) entry which is preliminary data.</text>
</comment>
<accession>A0AA42BAZ7</accession>
<dbReference type="EMBL" id="JAMSLR010000014">
    <property type="protein sequence ID" value="MCM8750406.1"/>
    <property type="molecule type" value="Genomic_DNA"/>
</dbReference>
<dbReference type="Proteomes" id="UP001165306">
    <property type="component" value="Unassembled WGS sequence"/>
</dbReference>
<sequence>MAGPTTTTIRATAAWAYAPGVERLDQERAGFWRSILRRRYAGEVWHRVSALVRAGELGPAARLRPLAQEKAFELRVYVADIGDRAEVDRVRRGLWRMGFRHPIACYDWRGRRRWRDPGAERTTPKELWRPR</sequence>
<organism evidence="1 2">
    <name type="scientific">Thermalbibacter longus</name>
    <dbReference type="NCBI Taxonomy" id="2951981"/>
    <lineage>
        <taxon>Bacteria</taxon>
        <taxon>Pseudomonadati</taxon>
        <taxon>Thermomicrobiota</taxon>
        <taxon>Thermomicrobia</taxon>
        <taxon>Thermomicrobiales</taxon>
        <taxon>Thermomicrobiaceae</taxon>
        <taxon>Thermalbibacter</taxon>
    </lineage>
</organism>
<dbReference type="Gene3D" id="3.30.760.10">
    <property type="entry name" value="RNA Cap, Translation Initiation Factor Eif4e"/>
    <property type="match status" value="1"/>
</dbReference>
<reference evidence="1" key="1">
    <citation type="submission" date="2022-06" db="EMBL/GenBank/DDBJ databases">
        <title>CFH 74404 Thermomicrobiaceae sp.</title>
        <authorList>
            <person name="Ming H."/>
            <person name="Li W.-J."/>
            <person name="Zhao Z."/>
        </authorList>
    </citation>
    <scope>NUCLEOTIDE SEQUENCE</scope>
    <source>
        <strain evidence="1">CFH 74404</strain>
    </source>
</reference>
<proteinExistence type="predicted"/>
<evidence type="ECO:0000313" key="1">
    <source>
        <dbReference type="EMBL" id="MCM8750406.1"/>
    </source>
</evidence>
<evidence type="ECO:0000313" key="2">
    <source>
        <dbReference type="Proteomes" id="UP001165306"/>
    </source>
</evidence>
<gene>
    <name evidence="1" type="ORF">NET02_14745</name>
</gene>
<keyword evidence="2" id="KW-1185">Reference proteome</keyword>
<name>A0AA42BAZ7_9BACT</name>
<dbReference type="InterPro" id="IPR023398">
    <property type="entry name" value="TIF_eIF4e-like"/>
</dbReference>
<dbReference type="AlphaFoldDB" id="A0AA42BAZ7"/>